<dbReference type="SMART" id="SM00499">
    <property type="entry name" value="AAI"/>
    <property type="match status" value="1"/>
</dbReference>
<dbReference type="PANTHER" id="PTHR33076">
    <property type="entry name" value="NON-SPECIFIC LIPID-TRANSFER PROTEIN 2-RELATED"/>
    <property type="match status" value="1"/>
</dbReference>
<proteinExistence type="inferred from homology"/>
<dbReference type="GO" id="GO:0006869">
    <property type="term" value="P:lipid transport"/>
    <property type="evidence" value="ECO:0007669"/>
    <property type="project" value="InterPro"/>
</dbReference>
<evidence type="ECO:0000256" key="3">
    <source>
        <dbReference type="RuleBase" id="RU000628"/>
    </source>
</evidence>
<evidence type="ECO:0000313" key="5">
    <source>
        <dbReference type="Proteomes" id="UP000447434"/>
    </source>
</evidence>
<dbReference type="AlphaFoldDB" id="A0A6A4RBR4"/>
<dbReference type="Gene3D" id="1.10.110.10">
    <property type="entry name" value="Plant lipid-transfer and hydrophobic proteins"/>
    <property type="match status" value="1"/>
</dbReference>
<dbReference type="Pfam" id="PF00234">
    <property type="entry name" value="Tryp_alpha_amyl"/>
    <property type="match status" value="1"/>
</dbReference>
<dbReference type="PROSITE" id="PS00597">
    <property type="entry name" value="PLANT_LTP"/>
    <property type="match status" value="1"/>
</dbReference>
<dbReference type="InterPro" id="IPR036312">
    <property type="entry name" value="Bifun_inhib/LTP/seed_sf"/>
</dbReference>
<dbReference type="GO" id="GO:0008289">
    <property type="term" value="F:lipid binding"/>
    <property type="evidence" value="ECO:0007669"/>
    <property type="project" value="UniProtKB-KW"/>
</dbReference>
<reference evidence="5" key="1">
    <citation type="journal article" date="2020" name="Nat. Commun.">
        <title>Genome sequence of the cluster root forming white lupin.</title>
        <authorList>
            <person name="Hufnagel B."/>
            <person name="Marques A."/>
            <person name="Soriano A."/>
            <person name="Marques L."/>
            <person name="Divol F."/>
            <person name="Doumas P."/>
            <person name="Sallet E."/>
            <person name="Mancinotti D."/>
            <person name="Carrere S."/>
            <person name="Marande W."/>
            <person name="Arribat S."/>
            <person name="Keller J."/>
            <person name="Huneau C."/>
            <person name="Blein T."/>
            <person name="Aime D."/>
            <person name="Laguerre M."/>
            <person name="Taylor J."/>
            <person name="Schubert V."/>
            <person name="Nelson M."/>
            <person name="Geu-Flores F."/>
            <person name="Crespi M."/>
            <person name="Gallardo-Guerrero K."/>
            <person name="Delaux P.-M."/>
            <person name="Salse J."/>
            <person name="Berges H."/>
            <person name="Guyot R."/>
            <person name="Gouzy J."/>
            <person name="Peret B."/>
        </authorList>
    </citation>
    <scope>NUCLEOTIDE SEQUENCE [LARGE SCALE GENOMIC DNA]</scope>
    <source>
        <strain evidence="5">cv. Amiga</strain>
    </source>
</reference>
<accession>A0A6A4RBR4</accession>
<dbReference type="Proteomes" id="UP000447434">
    <property type="component" value="Chromosome 1"/>
</dbReference>
<keyword evidence="3" id="KW-0813">Transport</keyword>
<comment type="caution">
    <text evidence="4">The sequence shown here is derived from an EMBL/GenBank/DDBJ whole genome shotgun (WGS) entry which is preliminary data.</text>
</comment>
<gene>
    <name evidence="4" type="ORF">Lalb_Chr01g0023711</name>
</gene>
<evidence type="ECO:0000256" key="1">
    <source>
        <dbReference type="ARBA" id="ARBA00009748"/>
    </source>
</evidence>
<dbReference type="SUPFAM" id="SSF47699">
    <property type="entry name" value="Bifunctional inhibitor/lipid-transfer protein/seed storage 2S albumin"/>
    <property type="match status" value="1"/>
</dbReference>
<sequence length="123" mass="12835">MATTTQMVMKLTFIGMIMSMVLGLIPLAYGTIPCGKIQVKLLPCLGYARGPGGPAPGQCCNGLRALNNEAKTTPDRQGACKCIKTTVLGVPGINLATVAAIPSKCGINLPYKISPNIDCNTVR</sequence>
<dbReference type="CDD" id="cd01960">
    <property type="entry name" value="nsLTP1"/>
    <property type="match status" value="1"/>
</dbReference>
<keyword evidence="2" id="KW-1015">Disulfide bond</keyword>
<dbReference type="InterPro" id="IPR000528">
    <property type="entry name" value="Plant_nsLTP"/>
</dbReference>
<dbReference type="PRINTS" id="PR00382">
    <property type="entry name" value="LIPIDTRNSFER"/>
</dbReference>
<evidence type="ECO:0000256" key="2">
    <source>
        <dbReference type="ARBA" id="ARBA00023157"/>
    </source>
</evidence>
<dbReference type="InterPro" id="IPR016140">
    <property type="entry name" value="Bifunc_inhib/LTP/seed_store"/>
</dbReference>
<organism evidence="4 5">
    <name type="scientific">Lupinus albus</name>
    <name type="common">White lupine</name>
    <name type="synonym">Lupinus termis</name>
    <dbReference type="NCBI Taxonomy" id="3870"/>
    <lineage>
        <taxon>Eukaryota</taxon>
        <taxon>Viridiplantae</taxon>
        <taxon>Streptophyta</taxon>
        <taxon>Embryophyta</taxon>
        <taxon>Tracheophyta</taxon>
        <taxon>Spermatophyta</taxon>
        <taxon>Magnoliopsida</taxon>
        <taxon>eudicotyledons</taxon>
        <taxon>Gunneridae</taxon>
        <taxon>Pentapetalae</taxon>
        <taxon>rosids</taxon>
        <taxon>fabids</taxon>
        <taxon>Fabales</taxon>
        <taxon>Fabaceae</taxon>
        <taxon>Papilionoideae</taxon>
        <taxon>50 kb inversion clade</taxon>
        <taxon>genistoids sensu lato</taxon>
        <taxon>core genistoids</taxon>
        <taxon>Genisteae</taxon>
        <taxon>Lupinus</taxon>
    </lineage>
</organism>
<protein>
    <recommendedName>
        <fullName evidence="3">Non-specific lipid-transfer protein</fullName>
    </recommendedName>
</protein>
<evidence type="ECO:0000313" key="4">
    <source>
        <dbReference type="EMBL" id="KAE9622294.1"/>
    </source>
</evidence>
<dbReference type="OrthoDB" id="1373057at2759"/>
<name>A0A6A4RBR4_LUPAL</name>
<keyword evidence="5" id="KW-1185">Reference proteome</keyword>
<comment type="similarity">
    <text evidence="1 3">Belongs to the plant LTP family.</text>
</comment>
<dbReference type="EMBL" id="WOCE01000001">
    <property type="protein sequence ID" value="KAE9622294.1"/>
    <property type="molecule type" value="Genomic_DNA"/>
</dbReference>
<comment type="function">
    <text evidence="3">Plant non-specific lipid-transfer proteins transfer phospholipids as well as galactolipids across membranes. May play a role in wax or cutin deposition in the cell walls of expanding epidermal cells and certain secretory tissues.</text>
</comment>
<keyword evidence="3" id="KW-0446">Lipid-binding</keyword>